<dbReference type="Proteomes" id="UP000807825">
    <property type="component" value="Unassembled WGS sequence"/>
</dbReference>
<evidence type="ECO:0000313" key="1">
    <source>
        <dbReference type="EMBL" id="MBI5252173.1"/>
    </source>
</evidence>
<protein>
    <submittedName>
        <fullName evidence="1">Uncharacterized protein</fullName>
    </submittedName>
</protein>
<reference evidence="1" key="1">
    <citation type="submission" date="2020-07" db="EMBL/GenBank/DDBJ databases">
        <title>Huge and variable diversity of episymbiotic CPR bacteria and DPANN archaea in groundwater ecosystems.</title>
        <authorList>
            <person name="He C.Y."/>
            <person name="Keren R."/>
            <person name="Whittaker M."/>
            <person name="Farag I.F."/>
            <person name="Doudna J."/>
            <person name="Cate J.H.D."/>
            <person name="Banfield J.F."/>
        </authorList>
    </citation>
    <scope>NUCLEOTIDE SEQUENCE</scope>
    <source>
        <strain evidence="1">NC_groundwater_1664_Pr3_B-0.1um_52_9</strain>
    </source>
</reference>
<gene>
    <name evidence="1" type="ORF">HY912_21980</name>
</gene>
<comment type="caution">
    <text evidence="1">The sequence shown here is derived from an EMBL/GenBank/DDBJ whole genome shotgun (WGS) entry which is preliminary data.</text>
</comment>
<name>A0A9D6V5D2_9BACT</name>
<accession>A0A9D6V5D2</accession>
<proteinExistence type="predicted"/>
<dbReference type="AlphaFoldDB" id="A0A9D6V5D2"/>
<sequence>MAPKGTGYAGKKITDTHGKRCSYVRATTCEYRSIFGTIPVRRAYYRSGVSLGGFPLDGELNLPERDYLYPVQEFSAQLAVTMSYEDAQEILSCFFPVKMPIRSL</sequence>
<dbReference type="EMBL" id="JACRDE010000575">
    <property type="protein sequence ID" value="MBI5252173.1"/>
    <property type="molecule type" value="Genomic_DNA"/>
</dbReference>
<organism evidence="1 2">
    <name type="scientific">Desulfomonile tiedjei</name>
    <dbReference type="NCBI Taxonomy" id="2358"/>
    <lineage>
        <taxon>Bacteria</taxon>
        <taxon>Pseudomonadati</taxon>
        <taxon>Thermodesulfobacteriota</taxon>
        <taxon>Desulfomonilia</taxon>
        <taxon>Desulfomonilales</taxon>
        <taxon>Desulfomonilaceae</taxon>
        <taxon>Desulfomonile</taxon>
    </lineage>
</organism>
<evidence type="ECO:0000313" key="2">
    <source>
        <dbReference type="Proteomes" id="UP000807825"/>
    </source>
</evidence>